<feature type="domain" description="BIG2" evidence="2">
    <location>
        <begin position="216"/>
        <end position="301"/>
    </location>
</feature>
<keyword evidence="1" id="KW-0732">Signal</keyword>
<feature type="chain" id="PRO_5031031579" description="BIG2 domain-containing protein" evidence="1">
    <location>
        <begin position="36"/>
        <end position="728"/>
    </location>
</feature>
<feature type="domain" description="BIG2" evidence="2">
    <location>
        <begin position="305"/>
        <end position="388"/>
    </location>
</feature>
<feature type="domain" description="BIG2" evidence="2">
    <location>
        <begin position="478"/>
        <end position="558"/>
    </location>
</feature>
<dbReference type="Pfam" id="PF02368">
    <property type="entry name" value="Big_2"/>
    <property type="match status" value="1"/>
</dbReference>
<dbReference type="RefSeq" id="WP_161705552.1">
    <property type="nucleotide sequence ID" value="NZ_JAAAMU010000034.1"/>
</dbReference>
<evidence type="ECO:0000259" key="2">
    <source>
        <dbReference type="SMART" id="SM00635"/>
    </source>
</evidence>
<dbReference type="EMBL" id="JAAAMU010000034">
    <property type="protein sequence ID" value="NBC73487.1"/>
    <property type="molecule type" value="Genomic_DNA"/>
</dbReference>
<dbReference type="InterPro" id="IPR008964">
    <property type="entry name" value="Invasin/intimin_cell_adhesion"/>
</dbReference>
<proteinExistence type="predicted"/>
<keyword evidence="4" id="KW-1185">Reference proteome</keyword>
<feature type="signal peptide" evidence="1">
    <location>
        <begin position="1"/>
        <end position="35"/>
    </location>
</feature>
<feature type="domain" description="BIG2" evidence="2">
    <location>
        <begin position="644"/>
        <end position="726"/>
    </location>
</feature>
<gene>
    <name evidence="3" type="ORF">GT003_31495</name>
</gene>
<feature type="domain" description="BIG2" evidence="2">
    <location>
        <begin position="562"/>
        <end position="642"/>
    </location>
</feature>
<feature type="domain" description="BIG2" evidence="2">
    <location>
        <begin position="38"/>
        <end position="122"/>
    </location>
</feature>
<accession>A0A7X5C249</accession>
<name>A0A7X5C249_9BACL</name>
<dbReference type="SUPFAM" id="SSF49373">
    <property type="entry name" value="Invasin/intimin cell-adhesion fragments"/>
    <property type="match status" value="5"/>
</dbReference>
<feature type="domain" description="BIG2" evidence="2">
    <location>
        <begin position="132"/>
        <end position="212"/>
    </location>
</feature>
<dbReference type="AlphaFoldDB" id="A0A7X5C249"/>
<reference evidence="3 4" key="1">
    <citation type="submission" date="2020-01" db="EMBL/GenBank/DDBJ databases">
        <title>Paenibacillus soybeanensis sp. nov. isolated from the nodules of soybean (Glycine max(L.) Merr).</title>
        <authorList>
            <person name="Wang H."/>
        </authorList>
    </citation>
    <scope>NUCLEOTIDE SEQUENCE [LARGE SCALE GENOMIC DNA]</scope>
    <source>
        <strain evidence="3 4">DSM 23054</strain>
    </source>
</reference>
<organism evidence="3 4">
    <name type="scientific">Paenibacillus sacheonensis</name>
    <dbReference type="NCBI Taxonomy" id="742054"/>
    <lineage>
        <taxon>Bacteria</taxon>
        <taxon>Bacillati</taxon>
        <taxon>Bacillota</taxon>
        <taxon>Bacilli</taxon>
        <taxon>Bacillales</taxon>
        <taxon>Paenibacillaceae</taxon>
        <taxon>Paenibacillus</taxon>
    </lineage>
</organism>
<protein>
    <recommendedName>
        <fullName evidence="2">BIG2 domain-containing protein</fullName>
    </recommendedName>
</protein>
<dbReference type="InterPro" id="IPR003343">
    <property type="entry name" value="Big_2"/>
</dbReference>
<evidence type="ECO:0000256" key="1">
    <source>
        <dbReference type="SAM" id="SignalP"/>
    </source>
</evidence>
<evidence type="ECO:0000313" key="3">
    <source>
        <dbReference type="EMBL" id="NBC73487.1"/>
    </source>
</evidence>
<dbReference type="OrthoDB" id="503324at2"/>
<comment type="caution">
    <text evidence="3">The sequence shown here is derived from an EMBL/GenBank/DDBJ whole genome shotgun (WGS) entry which is preliminary data.</text>
</comment>
<dbReference type="Proteomes" id="UP000558113">
    <property type="component" value="Unassembled WGS sequence"/>
</dbReference>
<dbReference type="SMART" id="SM00635">
    <property type="entry name" value="BID_2"/>
    <property type="match status" value="7"/>
</dbReference>
<evidence type="ECO:0000313" key="4">
    <source>
        <dbReference type="Proteomes" id="UP000558113"/>
    </source>
</evidence>
<dbReference type="Gene3D" id="2.60.40.1080">
    <property type="match status" value="8"/>
</dbReference>
<sequence length="728" mass="76509">MRMNKPVASVKFRPWLTALLAIVLTFSTFASLAYAEDVVTGISFDNAPSTARIYIDDDALQIELSASISGASSTKNVTLDAAWTTSNASIVKVTSGQLTAVAKGSATISATYKGYKVSLPVTVDYLYDSVTIKRAGTAVDSAVNVKLGDDIDYVLIAAKSGAEDRDVTDDATWTSSESSVATVEDGEIKLLAAGTTTITGKFKGRTDTVKLTVTSPYKSLSLTKGGSKADLLEFIFDGNPQELTATVVDTSGASDTPKDIVWSTSSAAVVTVENGKVTPIGTGTATITASYLGVSSSVAVVVRPAYEALNITPKEDQHVSLKDEPFLLNAKFFDVDGTLKPVTSEAVWTSSNVYVATVDDDGKVSAKGVGSTVIKVTFKGLSRQINVTVYPTIATLTVAKDSLDAFVDSADVALPKLSATSLADETVDVTNLAVWTSSDTEVIEKVDGKWKAKKTGKAVLTANVQGKTVTVTVNVHEQPLLLTADQANLSVVIGKDTKLPTMTMTYDTGEEEDVTSLVTWKSSSSNLIVKAPNIKGIQASSATLTATYLGKSAIVRVTIEEEITKMTVDNTTLTFSPGRSYTMKVTGVYKSGKTISLATKMNWSLEPETLATIKGSSLKTLKEGTGKLTGVYQGKSVVVTITVIGKLKKLTPSSKALTLAPEGKEAVTIIGEYEGGRTGDVTKTGVWTTGNSKVATVTDGIITGVAKGTTYIRSKVDGKTASIRVSVK</sequence>